<reference evidence="1 2" key="1">
    <citation type="submission" date="2018-03" db="EMBL/GenBank/DDBJ databases">
        <title>Genomic Encyclopedia of Archaeal and Bacterial Type Strains, Phase II (KMG-II): from individual species to whole genera.</title>
        <authorList>
            <person name="Goeker M."/>
        </authorList>
    </citation>
    <scope>NUCLEOTIDE SEQUENCE [LARGE SCALE GENOMIC DNA]</scope>
    <source>
        <strain evidence="1 2">DSM 100214</strain>
    </source>
</reference>
<protein>
    <submittedName>
        <fullName evidence="1">4-amino-4-deoxychorismate lyase</fullName>
    </submittedName>
</protein>
<comment type="caution">
    <text evidence="1">The sequence shown here is derived from an EMBL/GenBank/DDBJ whole genome shotgun (WGS) entry which is preliminary data.</text>
</comment>
<dbReference type="InterPro" id="IPR043132">
    <property type="entry name" value="BCAT-like_C"/>
</dbReference>
<proteinExistence type="predicted"/>
<dbReference type="Gene3D" id="3.20.10.10">
    <property type="entry name" value="D-amino Acid Aminotransferase, subunit A, domain 2"/>
    <property type="match status" value="1"/>
</dbReference>
<dbReference type="InterPro" id="IPR001544">
    <property type="entry name" value="Aminotrans_IV"/>
</dbReference>
<dbReference type="Proteomes" id="UP000247973">
    <property type="component" value="Unassembled WGS sequence"/>
</dbReference>
<dbReference type="Pfam" id="PF01063">
    <property type="entry name" value="Aminotran_4"/>
    <property type="match status" value="1"/>
</dbReference>
<dbReference type="RefSeq" id="WP_110308920.1">
    <property type="nucleotide sequence ID" value="NZ_QICL01000001.1"/>
</dbReference>
<dbReference type="EMBL" id="QICL01000001">
    <property type="protein sequence ID" value="PXV68946.1"/>
    <property type="molecule type" value="Genomic_DNA"/>
</dbReference>
<dbReference type="GO" id="GO:0016829">
    <property type="term" value="F:lyase activity"/>
    <property type="evidence" value="ECO:0007669"/>
    <property type="project" value="UniProtKB-KW"/>
</dbReference>
<gene>
    <name evidence="1" type="ORF">CLV62_101212</name>
</gene>
<dbReference type="SUPFAM" id="SSF56752">
    <property type="entry name" value="D-aminoacid aminotransferase-like PLP-dependent enzymes"/>
    <property type="match status" value="1"/>
</dbReference>
<dbReference type="AlphaFoldDB" id="A0A2V3PVL0"/>
<name>A0A2V3PVL0_9BACT</name>
<evidence type="ECO:0000313" key="1">
    <source>
        <dbReference type="EMBL" id="PXV68946.1"/>
    </source>
</evidence>
<dbReference type="InterPro" id="IPR043131">
    <property type="entry name" value="BCAT-like_N"/>
</dbReference>
<keyword evidence="1" id="KW-0456">Lyase</keyword>
<sequence length="202" mass="22660">MNKPLLFVESIKVKDGVFYNLPLHIARLNRTAMHFFGSAPVLKLLEDMIPEALKVGLVKCRVTYGSQIVSIEFEPYVFRRISSLTLVEGNAIDYTYKSADRSALNTLFSRKATGDDILIVKNGLIADTSFANVVFRNSKGFFTPKSYLLGGTKRQYLLGKGIIRETDISVDDLSSFSKIYLINAMIDLEDEICIMISDLKTL</sequence>
<accession>A0A2V3PVL0</accession>
<keyword evidence="2" id="KW-1185">Reference proteome</keyword>
<evidence type="ECO:0000313" key="2">
    <source>
        <dbReference type="Proteomes" id="UP000247973"/>
    </source>
</evidence>
<dbReference type="InterPro" id="IPR036038">
    <property type="entry name" value="Aminotransferase-like"/>
</dbReference>
<dbReference type="Gene3D" id="3.30.470.10">
    <property type="match status" value="1"/>
</dbReference>
<dbReference type="OrthoDB" id="1148709at2"/>
<organism evidence="1 2">
    <name type="scientific">Dysgonomonas alginatilytica</name>
    <dbReference type="NCBI Taxonomy" id="1605892"/>
    <lineage>
        <taxon>Bacteria</taxon>
        <taxon>Pseudomonadati</taxon>
        <taxon>Bacteroidota</taxon>
        <taxon>Bacteroidia</taxon>
        <taxon>Bacteroidales</taxon>
        <taxon>Dysgonomonadaceae</taxon>
        <taxon>Dysgonomonas</taxon>
    </lineage>
</organism>